<dbReference type="EMBL" id="KI913961">
    <property type="protein sequence ID" value="ETW02320.1"/>
    <property type="molecule type" value="Genomic_DNA"/>
</dbReference>
<sequence length="253" mass="28257">MTAAPSREPRHNVEVHRPCVRIQAAYRGWRVRMQIVTKARSEYEAILRELEGDDFIHLLLHCEPTVVEWKAKRILCRPTFTQGIGVHADVSTVEDDPQLSSPPISPVEPCQVSGNGRETKINSEIRTNADRQDEEGQMSPKPENLSHVNDPASNFSAPEAMEPIPYSTAVELLHASDSANCDAASHATAEEAQVGTAESPSPGVAVVPANSVLDRDMQLHILLQMTPTDIQREIEWARRALRERKEFLRQTRC</sequence>
<dbReference type="OrthoDB" id="67804at2759"/>
<dbReference type="GeneID" id="20082915"/>
<dbReference type="RefSeq" id="XP_008868925.1">
    <property type="nucleotide sequence ID" value="XM_008870703.1"/>
</dbReference>
<feature type="compositionally biased region" description="Basic and acidic residues" evidence="1">
    <location>
        <begin position="117"/>
        <end position="131"/>
    </location>
</feature>
<gene>
    <name evidence="2" type="ORF">H310_05865</name>
</gene>
<organism evidence="2">
    <name type="scientific">Aphanomyces invadans</name>
    <dbReference type="NCBI Taxonomy" id="157072"/>
    <lineage>
        <taxon>Eukaryota</taxon>
        <taxon>Sar</taxon>
        <taxon>Stramenopiles</taxon>
        <taxon>Oomycota</taxon>
        <taxon>Saprolegniomycetes</taxon>
        <taxon>Saprolegniales</taxon>
        <taxon>Verrucalvaceae</taxon>
        <taxon>Aphanomyces</taxon>
    </lineage>
</organism>
<feature type="region of interest" description="Disordered" evidence="1">
    <location>
        <begin position="183"/>
        <end position="204"/>
    </location>
</feature>
<dbReference type="AlphaFoldDB" id="A0A024U7Y2"/>
<protein>
    <submittedName>
        <fullName evidence="2">Uncharacterized protein</fullName>
    </submittedName>
</protein>
<accession>A0A024U7Y2</accession>
<dbReference type="PROSITE" id="PS50096">
    <property type="entry name" value="IQ"/>
    <property type="match status" value="1"/>
</dbReference>
<evidence type="ECO:0000313" key="2">
    <source>
        <dbReference type="EMBL" id="ETW02320.1"/>
    </source>
</evidence>
<reference evidence="2" key="1">
    <citation type="submission" date="2013-12" db="EMBL/GenBank/DDBJ databases">
        <title>The Genome Sequence of Aphanomyces invadans NJM9701.</title>
        <authorList>
            <consortium name="The Broad Institute Genomics Platform"/>
            <person name="Russ C."/>
            <person name="Tyler B."/>
            <person name="van West P."/>
            <person name="Dieguez-Uribeondo J."/>
            <person name="Young S.K."/>
            <person name="Zeng Q."/>
            <person name="Gargeya S."/>
            <person name="Fitzgerald M."/>
            <person name="Abouelleil A."/>
            <person name="Alvarado L."/>
            <person name="Chapman S.B."/>
            <person name="Gainer-Dewar J."/>
            <person name="Goldberg J."/>
            <person name="Griggs A."/>
            <person name="Gujja S."/>
            <person name="Hansen M."/>
            <person name="Howarth C."/>
            <person name="Imamovic A."/>
            <person name="Ireland A."/>
            <person name="Larimer J."/>
            <person name="McCowan C."/>
            <person name="Murphy C."/>
            <person name="Pearson M."/>
            <person name="Poon T.W."/>
            <person name="Priest M."/>
            <person name="Roberts A."/>
            <person name="Saif S."/>
            <person name="Shea T."/>
            <person name="Sykes S."/>
            <person name="Wortman J."/>
            <person name="Nusbaum C."/>
            <person name="Birren B."/>
        </authorList>
    </citation>
    <scope>NUCLEOTIDE SEQUENCE [LARGE SCALE GENOMIC DNA]</scope>
    <source>
        <strain evidence="2">NJM9701</strain>
    </source>
</reference>
<proteinExistence type="predicted"/>
<name>A0A024U7Y2_9STRA</name>
<evidence type="ECO:0000256" key="1">
    <source>
        <dbReference type="SAM" id="MobiDB-lite"/>
    </source>
</evidence>
<feature type="region of interest" description="Disordered" evidence="1">
    <location>
        <begin position="92"/>
        <end position="159"/>
    </location>
</feature>
<dbReference type="VEuPathDB" id="FungiDB:H310_05865"/>